<name>A0A926D355_9FIRM</name>
<dbReference type="InterPro" id="IPR006274">
    <property type="entry name" value="CarbamoylP_synth_ssu"/>
</dbReference>
<evidence type="ECO:0000256" key="1">
    <source>
        <dbReference type="ARBA" id="ARBA00005077"/>
    </source>
</evidence>
<dbReference type="InterPro" id="IPR017926">
    <property type="entry name" value="GATASE"/>
</dbReference>
<keyword evidence="6 8" id="KW-0315">Glutamine amidotransferase</keyword>
<dbReference type="InterPro" id="IPR035686">
    <property type="entry name" value="CPSase_GATase1"/>
</dbReference>
<evidence type="ECO:0000256" key="8">
    <source>
        <dbReference type="HAMAP-Rule" id="MF_01209"/>
    </source>
</evidence>
<dbReference type="GO" id="GO:0006541">
    <property type="term" value="P:glutamine metabolic process"/>
    <property type="evidence" value="ECO:0007669"/>
    <property type="project" value="InterPro"/>
</dbReference>
<dbReference type="Gene3D" id="3.50.30.20">
    <property type="entry name" value="Carbamoyl-phosphate synthase small subunit, N-terminal domain"/>
    <property type="match status" value="1"/>
</dbReference>
<feature type="binding site" evidence="8">
    <location>
        <position position="290"/>
    </location>
    <ligand>
        <name>L-glutamine</name>
        <dbReference type="ChEBI" id="CHEBI:58359"/>
    </ligand>
</feature>
<evidence type="ECO:0000256" key="3">
    <source>
        <dbReference type="ARBA" id="ARBA00022598"/>
    </source>
</evidence>
<keyword evidence="3 8" id="KW-0436">Ligase</keyword>
<comment type="caution">
    <text evidence="10">The sequence shown here is derived from an EMBL/GenBank/DDBJ whole genome shotgun (WGS) entry which is preliminary data.</text>
</comment>
<dbReference type="PRINTS" id="PR00096">
    <property type="entry name" value="GATASE"/>
</dbReference>
<dbReference type="HAMAP" id="MF_01209">
    <property type="entry name" value="CPSase_S_chain"/>
    <property type="match status" value="1"/>
</dbReference>
<dbReference type="PRINTS" id="PR00097">
    <property type="entry name" value="ANTSNTHASEII"/>
</dbReference>
<keyword evidence="8" id="KW-0028">Amino-acid biosynthesis</keyword>
<dbReference type="GO" id="GO:0044205">
    <property type="term" value="P:'de novo' UMP biosynthetic process"/>
    <property type="evidence" value="ECO:0007669"/>
    <property type="project" value="UniProtKB-UniRule"/>
</dbReference>
<feature type="binding site" evidence="8">
    <location>
        <position position="220"/>
    </location>
    <ligand>
        <name>L-glutamine</name>
        <dbReference type="ChEBI" id="CHEBI:58359"/>
    </ligand>
</feature>
<evidence type="ECO:0000259" key="9">
    <source>
        <dbReference type="SMART" id="SM01097"/>
    </source>
</evidence>
<sequence>MTKGYLVLENGQVFEGVRQGALDDVTGEVVFTTGMTGYLETLTDPSYYGQIVVQTFPLIGNYGVIPEDFESERPRLSGYVVRDLCAVPSNFRSEGALSGCLKEMGVPVLTGVDTREITRAIREAGVMNGRIMGEGDFRAHRRAIAAYRVERAIESVTAKQPFTEAPERPILTVVLWDFGAKANIRRELIRRGCRVITVPAHTSAIEILAQHPDGVMLTNGPGDPADNPGIIRELKRLTRSKVPIFGICMGHQLLALSQGAKTEKLKYGHRGANQPAKNTSTGRVYITSQNHGYAVVPDSIPENAYMSYVNANDGTCEGIDYEDMPAFSVQFHPEASAGPMDTSFLFDRFIDLMGGK</sequence>
<dbReference type="AlphaFoldDB" id="A0A926D355"/>
<evidence type="ECO:0000256" key="6">
    <source>
        <dbReference type="ARBA" id="ARBA00022962"/>
    </source>
</evidence>
<evidence type="ECO:0000256" key="7">
    <source>
        <dbReference type="ARBA" id="ARBA00048816"/>
    </source>
</evidence>
<proteinExistence type="inferred from homology"/>
<dbReference type="NCBIfam" id="NF009475">
    <property type="entry name" value="PRK12838.1"/>
    <property type="match status" value="1"/>
</dbReference>
<keyword evidence="5 8" id="KW-0067">ATP-binding</keyword>
<evidence type="ECO:0000256" key="4">
    <source>
        <dbReference type="ARBA" id="ARBA00022741"/>
    </source>
</evidence>
<dbReference type="InterPro" id="IPR050472">
    <property type="entry name" value="Anth_synth/Amidotransfase"/>
</dbReference>
<dbReference type="PANTHER" id="PTHR43418:SF7">
    <property type="entry name" value="CARBAMOYL-PHOSPHATE SYNTHASE SMALL CHAIN"/>
    <property type="match status" value="1"/>
</dbReference>
<feature type="binding site" evidence="8">
    <location>
        <position position="293"/>
    </location>
    <ligand>
        <name>L-glutamine</name>
        <dbReference type="ChEBI" id="CHEBI:58359"/>
    </ligand>
</feature>
<dbReference type="GO" id="GO:0004088">
    <property type="term" value="F:carbamoyl-phosphate synthase (glutamine-hydrolyzing) activity"/>
    <property type="evidence" value="ECO:0007669"/>
    <property type="project" value="UniProtKB-UniRule"/>
</dbReference>
<feature type="binding site" evidence="8">
    <location>
        <position position="222"/>
    </location>
    <ligand>
        <name>L-glutamine</name>
        <dbReference type="ChEBI" id="CHEBI:58359"/>
    </ligand>
</feature>
<dbReference type="Pfam" id="PF00117">
    <property type="entry name" value="GATase"/>
    <property type="match status" value="1"/>
</dbReference>
<comment type="catalytic activity">
    <reaction evidence="8">
        <text>L-glutamine + H2O = L-glutamate + NH4(+)</text>
        <dbReference type="Rhea" id="RHEA:15889"/>
        <dbReference type="ChEBI" id="CHEBI:15377"/>
        <dbReference type="ChEBI" id="CHEBI:28938"/>
        <dbReference type="ChEBI" id="CHEBI:29985"/>
        <dbReference type="ChEBI" id="CHEBI:58359"/>
    </reaction>
</comment>
<keyword evidence="8" id="KW-0055">Arginine biosynthesis</keyword>
<dbReference type="CDD" id="cd01744">
    <property type="entry name" value="GATase1_CPSase"/>
    <property type="match status" value="1"/>
</dbReference>
<dbReference type="InterPro" id="IPR002474">
    <property type="entry name" value="CarbamoylP_synth_ssu_N"/>
</dbReference>
<feature type="binding site" evidence="8">
    <location>
        <position position="252"/>
    </location>
    <ligand>
        <name>L-glutamine</name>
        <dbReference type="ChEBI" id="CHEBI:58359"/>
    </ligand>
</feature>
<keyword evidence="8" id="KW-0665">Pyrimidine biosynthesis</keyword>
<dbReference type="SUPFAM" id="SSF52021">
    <property type="entry name" value="Carbamoyl phosphate synthetase, small subunit N-terminal domain"/>
    <property type="match status" value="1"/>
</dbReference>
<dbReference type="RefSeq" id="WP_249314463.1">
    <property type="nucleotide sequence ID" value="NZ_JACRSR010000001.1"/>
</dbReference>
<feature type="domain" description="Carbamoyl-phosphate synthase small subunit N-terminal" evidence="9">
    <location>
        <begin position="2"/>
        <end position="132"/>
    </location>
</feature>
<feature type="binding site" evidence="8">
    <location>
        <position position="46"/>
    </location>
    <ligand>
        <name>L-glutamine</name>
        <dbReference type="ChEBI" id="CHEBI:58359"/>
    </ligand>
</feature>
<dbReference type="Pfam" id="PF00988">
    <property type="entry name" value="CPSase_sm_chain"/>
    <property type="match status" value="1"/>
</dbReference>
<dbReference type="Proteomes" id="UP000623172">
    <property type="component" value="Unassembled WGS sequence"/>
</dbReference>
<dbReference type="NCBIfam" id="TIGR01368">
    <property type="entry name" value="CPSaseIIsmall"/>
    <property type="match status" value="1"/>
</dbReference>
<accession>A0A926D355</accession>
<dbReference type="Gene3D" id="3.40.50.880">
    <property type="match status" value="1"/>
</dbReference>
<feature type="active site" evidence="8">
    <location>
        <position position="334"/>
    </location>
</feature>
<gene>
    <name evidence="8 10" type="primary">carA</name>
    <name evidence="10" type="ORF">H8696_01325</name>
</gene>
<keyword evidence="4 8" id="KW-0547">Nucleotide-binding</keyword>
<evidence type="ECO:0000256" key="2">
    <source>
        <dbReference type="ARBA" id="ARBA00007800"/>
    </source>
</evidence>
<dbReference type="SUPFAM" id="SSF52317">
    <property type="entry name" value="Class I glutamine amidotransferase-like"/>
    <property type="match status" value="1"/>
</dbReference>
<comment type="function">
    <text evidence="8">Small subunit of the glutamine-dependent carbamoyl phosphate synthetase (CPSase). CPSase catalyzes the formation of carbamoyl phosphate from the ammonia moiety of glutamine, carbonate, and phosphate donated by ATP, constituting the first step of 2 biosynthetic pathways, one leading to arginine and/or urea and the other to pyrimidine nucleotides. The small subunit (glutamine amidotransferase) binds and cleaves glutamine to supply the large subunit with the substrate ammonia.</text>
</comment>
<feature type="active site" description="Nucleophile" evidence="8">
    <location>
        <position position="248"/>
    </location>
</feature>
<comment type="catalytic activity">
    <reaction evidence="7 8">
        <text>hydrogencarbonate + L-glutamine + 2 ATP + H2O = carbamoyl phosphate + L-glutamate + 2 ADP + phosphate + 2 H(+)</text>
        <dbReference type="Rhea" id="RHEA:18633"/>
        <dbReference type="ChEBI" id="CHEBI:15377"/>
        <dbReference type="ChEBI" id="CHEBI:15378"/>
        <dbReference type="ChEBI" id="CHEBI:17544"/>
        <dbReference type="ChEBI" id="CHEBI:29985"/>
        <dbReference type="ChEBI" id="CHEBI:30616"/>
        <dbReference type="ChEBI" id="CHEBI:43474"/>
        <dbReference type="ChEBI" id="CHEBI:58228"/>
        <dbReference type="ChEBI" id="CHEBI:58359"/>
        <dbReference type="ChEBI" id="CHEBI:456216"/>
        <dbReference type="EC" id="6.3.5.5"/>
    </reaction>
</comment>
<dbReference type="PRINTS" id="PR00099">
    <property type="entry name" value="CPSGATASE"/>
</dbReference>
<feature type="region of interest" description="CPSase" evidence="8">
    <location>
        <begin position="1"/>
        <end position="168"/>
    </location>
</feature>
<feature type="active site" evidence="8">
    <location>
        <position position="332"/>
    </location>
</feature>
<dbReference type="EC" id="6.3.5.5" evidence="8"/>
<dbReference type="InterPro" id="IPR036480">
    <property type="entry name" value="CarbP_synth_ssu_N_sf"/>
</dbReference>
<dbReference type="PANTHER" id="PTHR43418">
    <property type="entry name" value="MULTIFUNCTIONAL TRYPTOPHAN BIOSYNTHESIS PROTEIN-RELATED"/>
    <property type="match status" value="1"/>
</dbReference>
<feature type="binding site" evidence="8">
    <location>
        <position position="249"/>
    </location>
    <ligand>
        <name>L-glutamine</name>
        <dbReference type="ChEBI" id="CHEBI:58359"/>
    </ligand>
</feature>
<reference evidence="10" key="1">
    <citation type="submission" date="2020-08" db="EMBL/GenBank/DDBJ databases">
        <title>Genome public.</title>
        <authorList>
            <person name="Liu C."/>
            <person name="Sun Q."/>
        </authorList>
    </citation>
    <scope>NUCLEOTIDE SEQUENCE</scope>
    <source>
        <strain evidence="10">NSJ-53</strain>
    </source>
</reference>
<evidence type="ECO:0000313" key="10">
    <source>
        <dbReference type="EMBL" id="MBC8530487.1"/>
    </source>
</evidence>
<protein>
    <recommendedName>
        <fullName evidence="8">Carbamoyl phosphate synthase small chain</fullName>
        <ecNumber evidence="8">6.3.5.5</ecNumber>
    </recommendedName>
    <alternativeName>
        <fullName evidence="8">Carbamoyl phosphate synthetase glutamine chain</fullName>
    </alternativeName>
</protein>
<evidence type="ECO:0000256" key="5">
    <source>
        <dbReference type="ARBA" id="ARBA00022840"/>
    </source>
</evidence>
<dbReference type="GO" id="GO:0006207">
    <property type="term" value="P:'de novo' pyrimidine nucleobase biosynthetic process"/>
    <property type="evidence" value="ECO:0007669"/>
    <property type="project" value="InterPro"/>
</dbReference>
<dbReference type="EMBL" id="JACRSR010000001">
    <property type="protein sequence ID" value="MBC8530487.1"/>
    <property type="molecule type" value="Genomic_DNA"/>
</dbReference>
<comment type="pathway">
    <text evidence="8">Pyrimidine metabolism; UMP biosynthesis via de novo pathway; (S)-dihydroorotate from bicarbonate: step 1/3.</text>
</comment>
<evidence type="ECO:0000313" key="11">
    <source>
        <dbReference type="Proteomes" id="UP000623172"/>
    </source>
</evidence>
<comment type="subunit">
    <text evidence="8">Composed of two chains; the small (or glutamine) chain promotes the hydrolysis of glutamine to ammonia, which is used by the large (or ammonia) chain to synthesize carbamoyl phosphate. Tetramer of heterodimers (alpha,beta)4.</text>
</comment>
<comment type="pathway">
    <text evidence="1 8">Amino-acid biosynthesis; L-arginine biosynthesis; carbamoyl phosphate from bicarbonate: step 1/1.</text>
</comment>
<dbReference type="GO" id="GO:0006526">
    <property type="term" value="P:L-arginine biosynthetic process"/>
    <property type="evidence" value="ECO:0007669"/>
    <property type="project" value="UniProtKB-UniRule"/>
</dbReference>
<keyword evidence="11" id="KW-1185">Reference proteome</keyword>
<feature type="binding site" evidence="8">
    <location>
        <position position="292"/>
    </location>
    <ligand>
        <name>L-glutamine</name>
        <dbReference type="ChEBI" id="CHEBI:58359"/>
    </ligand>
</feature>
<organism evidence="10 11">
    <name type="scientific">Gehongia tenuis</name>
    <dbReference type="NCBI Taxonomy" id="2763655"/>
    <lineage>
        <taxon>Bacteria</taxon>
        <taxon>Bacillati</taxon>
        <taxon>Bacillota</taxon>
        <taxon>Clostridia</taxon>
        <taxon>Christensenellales</taxon>
        <taxon>Christensenellaceae</taxon>
        <taxon>Gehongia</taxon>
    </lineage>
</organism>
<comment type="similarity">
    <text evidence="2 8">Belongs to the CarA family.</text>
</comment>
<dbReference type="SMART" id="SM01097">
    <property type="entry name" value="CPSase_sm_chain"/>
    <property type="match status" value="1"/>
</dbReference>
<dbReference type="PROSITE" id="PS51273">
    <property type="entry name" value="GATASE_TYPE_1"/>
    <property type="match status" value="1"/>
</dbReference>
<dbReference type="GO" id="GO:0005524">
    <property type="term" value="F:ATP binding"/>
    <property type="evidence" value="ECO:0007669"/>
    <property type="project" value="UniProtKB-UniRule"/>
</dbReference>
<dbReference type="InterPro" id="IPR029062">
    <property type="entry name" value="Class_I_gatase-like"/>
</dbReference>